<dbReference type="Gene3D" id="2.120.10.30">
    <property type="entry name" value="TolB, C-terminal domain"/>
    <property type="match status" value="1"/>
</dbReference>
<dbReference type="InterPro" id="IPR011042">
    <property type="entry name" value="6-blade_b-propeller_TolB-like"/>
</dbReference>
<comment type="caution">
    <text evidence="2">The sequence shown here is derived from an EMBL/GenBank/DDBJ whole genome shotgun (WGS) entry which is preliminary data.</text>
</comment>
<evidence type="ECO:0000313" key="3">
    <source>
        <dbReference type="Proteomes" id="UP000011731"/>
    </source>
</evidence>
<dbReference type="SUPFAM" id="SSF63829">
    <property type="entry name" value="Calcium-dependent phosphotriesterase"/>
    <property type="match status" value="1"/>
</dbReference>
<dbReference type="AlphaFoldDB" id="M2ZE68"/>
<organism evidence="2 3">
    <name type="scientific">Rhodococcus ruber BKS 20-38</name>
    <dbReference type="NCBI Taxonomy" id="1278076"/>
    <lineage>
        <taxon>Bacteria</taxon>
        <taxon>Bacillati</taxon>
        <taxon>Actinomycetota</taxon>
        <taxon>Actinomycetes</taxon>
        <taxon>Mycobacteriales</taxon>
        <taxon>Nocardiaceae</taxon>
        <taxon>Rhodococcus</taxon>
    </lineage>
</organism>
<name>M2ZE68_9NOCA</name>
<dbReference type="Gene3D" id="2.130.10.10">
    <property type="entry name" value="YVTN repeat-like/Quinoprotein amine dehydrogenase"/>
    <property type="match status" value="1"/>
</dbReference>
<accession>M2ZE68</accession>
<dbReference type="PATRIC" id="fig|1278076.4.peg.4229"/>
<dbReference type="EMBL" id="AOEX01000066">
    <property type="protein sequence ID" value="EME59208.1"/>
    <property type="molecule type" value="Genomic_DNA"/>
</dbReference>
<dbReference type="SUPFAM" id="SSF101898">
    <property type="entry name" value="NHL repeat"/>
    <property type="match status" value="1"/>
</dbReference>
<keyword evidence="3" id="KW-1185">Reference proteome</keyword>
<dbReference type="PANTHER" id="PTHR40274">
    <property type="entry name" value="VIRGINIAMYCIN B LYASE"/>
    <property type="match status" value="1"/>
</dbReference>
<dbReference type="InterPro" id="IPR051344">
    <property type="entry name" value="Vgb"/>
</dbReference>
<dbReference type="PANTHER" id="PTHR40274:SF4">
    <property type="entry name" value="BLL1406 PROTEIN"/>
    <property type="match status" value="1"/>
</dbReference>
<dbReference type="Pfam" id="PF13360">
    <property type="entry name" value="PQQ_2"/>
    <property type="match status" value="1"/>
</dbReference>
<dbReference type="InterPro" id="IPR015943">
    <property type="entry name" value="WD40/YVTN_repeat-like_dom_sf"/>
</dbReference>
<proteinExistence type="predicted"/>
<sequence>MFVGQTFFADSFWEIDPEGHLPPRLVAADTEGVNAFAFGADGFIYGPIAHDGTVVRMDPETGEMEVLTGGLKTPVSVRWSPDNHLYVLAGATGEVLEVDPHTGSTKLVAQVAAPVDNMVVEDNRTIYVTNMADNAVIAVDIATGATTSLIDGMLAFPKDVALVSEAGRDVLYVADSTAVRSIDTTTGDVTDLARRMTSALQFPSGIGVDPAHIYLVSEVTGSVQIVDRRTSEFVGKVDGFVEPTDAVGLSDEVMLVSEGSSGRIVRVDGNGRTVVADGLIAPMALVSSGNGSVYLAESTAGRVLEFDIASGSLTEVAAGFGIVRSIGVLPDGRLAVLDSGSGDLHIVDPLTGKSNTIASTLPVGYLQDPYPRSGGMAVGADGTIYIAADRDNSIIKLTES</sequence>
<protein>
    <submittedName>
        <fullName evidence="2">NHL repeat-containing protein</fullName>
    </submittedName>
</protein>
<gene>
    <name evidence="2" type="ORF">G352_20556</name>
</gene>
<reference evidence="2 3" key="1">
    <citation type="journal article" date="2013" name="Genome Announc.">
        <title>Draft Genome Sequence of Rhodococcus ruber Strain BKS 20-38.</title>
        <authorList>
            <person name="Bala M."/>
            <person name="Kumar S."/>
            <person name="Raghava G.P."/>
            <person name="Mayilraj S."/>
        </authorList>
    </citation>
    <scope>NUCLEOTIDE SEQUENCE [LARGE SCALE GENOMIC DNA]</scope>
    <source>
        <strain evidence="2 3">BKS 20-38</strain>
    </source>
</reference>
<evidence type="ECO:0000259" key="1">
    <source>
        <dbReference type="Pfam" id="PF13360"/>
    </source>
</evidence>
<dbReference type="Proteomes" id="UP000011731">
    <property type="component" value="Unassembled WGS sequence"/>
</dbReference>
<dbReference type="InterPro" id="IPR002372">
    <property type="entry name" value="PQQ_rpt_dom"/>
</dbReference>
<feature type="domain" description="Pyrrolo-quinoline quinone repeat" evidence="1">
    <location>
        <begin position="51"/>
        <end position="188"/>
    </location>
</feature>
<evidence type="ECO:0000313" key="2">
    <source>
        <dbReference type="EMBL" id="EME59208.1"/>
    </source>
</evidence>